<dbReference type="InterPro" id="IPR016039">
    <property type="entry name" value="Thiolase-like"/>
</dbReference>
<sequence length="241" mass="26537">MQCFFKIKNWAVSSNRPHTPEQWQAWAVQQSVADLPERAPEVAFMPAMQRRRLGLPARLLFEAAHQALAGCDALPCATVSASHDGEIARSLELWLALLKDGTVSPTSFGLSVHNAVLGQWSMWRGDTGENTALAVLPDGLETAVAEAVAILQDGAKQVLVVVADTPAAVPLRPVVRAPFAYALALLLEAGDEWCLRRSVNDTAALAGDYWGALSWVRHRLLAHRNWTHDYGNRLWHWSQHP</sequence>
<accession>A0A3P2A3N1</accession>
<evidence type="ECO:0000259" key="1">
    <source>
        <dbReference type="Pfam" id="PF13723"/>
    </source>
</evidence>
<name>A0A3P2A3N1_9NEIS</name>
<reference evidence="2 3" key="1">
    <citation type="submission" date="2018-11" db="EMBL/GenBank/DDBJ databases">
        <title>Genomes From Bacteria Associated with the Canine Oral Cavity: a Test Case for Automated Genome-Based Taxonomic Assignment.</title>
        <authorList>
            <person name="Coil D.A."/>
            <person name="Jospin G."/>
            <person name="Darling A.E."/>
            <person name="Wallis C."/>
            <person name="Davis I.J."/>
            <person name="Harris S."/>
            <person name="Eisen J.A."/>
            <person name="Holcombe L.J."/>
            <person name="O'Flynn C."/>
        </authorList>
    </citation>
    <scope>NUCLEOTIDE SEQUENCE [LARGE SCALE GENOMIC DNA]</scope>
    <source>
        <strain evidence="2 3">COT-280</strain>
    </source>
</reference>
<dbReference type="GO" id="GO:0016746">
    <property type="term" value="F:acyltransferase activity"/>
    <property type="evidence" value="ECO:0007669"/>
    <property type="project" value="InterPro"/>
</dbReference>
<dbReference type="AlphaFoldDB" id="A0A3P2A3N1"/>
<comment type="caution">
    <text evidence="2">The sequence shown here is derived from an EMBL/GenBank/DDBJ whole genome shotgun (WGS) entry which is preliminary data.</text>
</comment>
<evidence type="ECO:0000313" key="2">
    <source>
        <dbReference type="EMBL" id="RRD90047.1"/>
    </source>
</evidence>
<dbReference type="RefSeq" id="WP_124794879.1">
    <property type="nucleotide sequence ID" value="NZ_RQYC01000008.1"/>
</dbReference>
<protein>
    <submittedName>
        <fullName evidence="2">3-oxoacyl-ACP synthase</fullName>
    </submittedName>
</protein>
<dbReference type="Proteomes" id="UP000269923">
    <property type="component" value="Unassembled WGS sequence"/>
</dbReference>
<dbReference type="OrthoDB" id="9798676at2"/>
<proteinExistence type="predicted"/>
<organism evidence="2 3">
    <name type="scientific">Conchiformibius steedae</name>
    <dbReference type="NCBI Taxonomy" id="153493"/>
    <lineage>
        <taxon>Bacteria</taxon>
        <taxon>Pseudomonadati</taxon>
        <taxon>Pseudomonadota</taxon>
        <taxon>Betaproteobacteria</taxon>
        <taxon>Neisseriales</taxon>
        <taxon>Neisseriaceae</taxon>
        <taxon>Conchiformibius</taxon>
    </lineage>
</organism>
<feature type="domain" description="Beta-ketoacyl synthase-like N-terminal" evidence="1">
    <location>
        <begin position="23"/>
        <end position="238"/>
    </location>
</feature>
<dbReference type="SUPFAM" id="SSF53901">
    <property type="entry name" value="Thiolase-like"/>
    <property type="match status" value="1"/>
</dbReference>
<dbReference type="InterPro" id="IPR014030">
    <property type="entry name" value="Ketoacyl_synth_N"/>
</dbReference>
<evidence type="ECO:0000313" key="3">
    <source>
        <dbReference type="Proteomes" id="UP000269923"/>
    </source>
</evidence>
<dbReference type="STRING" id="1121352.GCA_000620925_00014"/>
<dbReference type="EMBL" id="RQYC01000008">
    <property type="protein sequence ID" value="RRD90047.1"/>
    <property type="molecule type" value="Genomic_DNA"/>
</dbReference>
<dbReference type="Pfam" id="PF13723">
    <property type="entry name" value="Ketoacyl-synt_2"/>
    <property type="match status" value="1"/>
</dbReference>
<keyword evidence="3" id="KW-1185">Reference proteome</keyword>
<gene>
    <name evidence="2" type="ORF">EII21_06375</name>
</gene>